<reference evidence="3" key="1">
    <citation type="journal article" date="2019" name="Curr. Biol.">
        <title>Genome Sequence of Striga asiatica Provides Insight into the Evolution of Plant Parasitism.</title>
        <authorList>
            <person name="Yoshida S."/>
            <person name="Kim S."/>
            <person name="Wafula E.K."/>
            <person name="Tanskanen J."/>
            <person name="Kim Y.M."/>
            <person name="Honaas L."/>
            <person name="Yang Z."/>
            <person name="Spallek T."/>
            <person name="Conn C.E."/>
            <person name="Ichihashi Y."/>
            <person name="Cheong K."/>
            <person name="Cui S."/>
            <person name="Der J.P."/>
            <person name="Gundlach H."/>
            <person name="Jiao Y."/>
            <person name="Hori C."/>
            <person name="Ishida J.K."/>
            <person name="Kasahara H."/>
            <person name="Kiba T."/>
            <person name="Kim M.S."/>
            <person name="Koo N."/>
            <person name="Laohavisit A."/>
            <person name="Lee Y.H."/>
            <person name="Lumba S."/>
            <person name="McCourt P."/>
            <person name="Mortimer J.C."/>
            <person name="Mutuku J.M."/>
            <person name="Nomura T."/>
            <person name="Sasaki-Sekimoto Y."/>
            <person name="Seto Y."/>
            <person name="Wang Y."/>
            <person name="Wakatake T."/>
            <person name="Sakakibara H."/>
            <person name="Demura T."/>
            <person name="Yamaguchi S."/>
            <person name="Yoneyama K."/>
            <person name="Manabe R.I."/>
            <person name="Nelson D.C."/>
            <person name="Schulman A.H."/>
            <person name="Timko M.P."/>
            <person name="dePamphilis C.W."/>
            <person name="Choi D."/>
            <person name="Shirasu K."/>
        </authorList>
    </citation>
    <scope>NUCLEOTIDE SEQUENCE [LARGE SCALE GENOMIC DNA]</scope>
    <source>
        <strain evidence="3">cv. UVA1</strain>
    </source>
</reference>
<feature type="compositionally biased region" description="Polar residues" evidence="1">
    <location>
        <begin position="107"/>
        <end position="128"/>
    </location>
</feature>
<feature type="compositionally biased region" description="Basic and acidic residues" evidence="1">
    <location>
        <begin position="893"/>
        <end position="919"/>
    </location>
</feature>
<feature type="compositionally biased region" description="Polar residues" evidence="1">
    <location>
        <begin position="169"/>
        <end position="182"/>
    </location>
</feature>
<feature type="region of interest" description="Disordered" evidence="1">
    <location>
        <begin position="721"/>
        <end position="943"/>
    </location>
</feature>
<feature type="region of interest" description="Disordered" evidence="1">
    <location>
        <begin position="461"/>
        <end position="509"/>
    </location>
</feature>
<feature type="compositionally biased region" description="Polar residues" evidence="1">
    <location>
        <begin position="770"/>
        <end position="782"/>
    </location>
</feature>
<feature type="region of interest" description="Disordered" evidence="1">
    <location>
        <begin position="568"/>
        <end position="684"/>
    </location>
</feature>
<feature type="compositionally biased region" description="Acidic residues" evidence="1">
    <location>
        <begin position="499"/>
        <end position="508"/>
    </location>
</feature>
<feature type="compositionally biased region" description="Low complexity" evidence="1">
    <location>
        <begin position="136"/>
        <end position="146"/>
    </location>
</feature>
<accession>A0A5A7QQQ7</accession>
<gene>
    <name evidence="2" type="ORF">STAS_24791</name>
</gene>
<evidence type="ECO:0000313" key="3">
    <source>
        <dbReference type="Proteomes" id="UP000325081"/>
    </source>
</evidence>
<dbReference type="Proteomes" id="UP000325081">
    <property type="component" value="Unassembled WGS sequence"/>
</dbReference>
<feature type="compositionally biased region" description="Polar residues" evidence="1">
    <location>
        <begin position="147"/>
        <end position="156"/>
    </location>
</feature>
<proteinExistence type="predicted"/>
<evidence type="ECO:0000313" key="2">
    <source>
        <dbReference type="EMBL" id="GER47673.1"/>
    </source>
</evidence>
<dbReference type="AlphaFoldDB" id="A0A5A7QQQ7"/>
<feature type="compositionally biased region" description="Pro residues" evidence="1">
    <location>
        <begin position="11"/>
        <end position="36"/>
    </location>
</feature>
<feature type="compositionally biased region" description="Pro residues" evidence="1">
    <location>
        <begin position="72"/>
        <end position="102"/>
    </location>
</feature>
<feature type="compositionally biased region" description="Basic and acidic residues" evidence="1">
    <location>
        <begin position="665"/>
        <end position="674"/>
    </location>
</feature>
<comment type="caution">
    <text evidence="2">The sequence shown here is derived from an EMBL/GenBank/DDBJ whole genome shotgun (WGS) entry which is preliminary data.</text>
</comment>
<protein>
    <submittedName>
        <fullName evidence="2">Cyclin-related family protein</fullName>
    </submittedName>
</protein>
<feature type="region of interest" description="Disordered" evidence="1">
    <location>
        <begin position="1"/>
        <end position="182"/>
    </location>
</feature>
<feature type="compositionally biased region" description="Basic residues" evidence="1">
    <location>
        <begin position="920"/>
        <end position="943"/>
    </location>
</feature>
<evidence type="ECO:0000256" key="1">
    <source>
        <dbReference type="SAM" id="MobiDB-lite"/>
    </source>
</evidence>
<sequence>MEYQHPHGYMRPPPPSTADPYQRPPPSVPPPPPSQPWPYSATQFQYQSQTQHSPSPPPPQWRSPQSSDHAPYPSPHFPVHQPSPYPAQPHYPPSHPLPPRPLHAPLSYSQDWGSSWTPQQNWQYQTNNNEEDWGAKAKAWLAAKAATENQNPSPQFVTGGGTEEKYQNREQYSQRSDPQTQFASASNYQQYPGAVGSTNHTGLCQLQESQDASSGQSSYGADMHVASAARDGSHAGDSITPINPLVHQQEVPSSYSSVAGNEEVGDRYEKFNSSSSLPVALLPQHVQLQPPGRDGWMEEPRTFGHVPAESPSTLRDQPLNFAPQFTRNLNPHAQPNYNYSSGAVRGGEAISSNYAWPSSTAPGAAYPLVPPSNPSVAQVDHPIAMPSPAPGHPAPMFPTGPTFQPTIPMIGAAFGGVGVAPSPTAFPVDAHGVSERPKKASVPNWLREEIIKNKAVITSSVPEIPKDDSQSIEEDSIGKSSRKGYQGDSKSIDSSRSTEDEDEDEDDVEVARTAAINQEIKRVLTEVLMKVTDELFDEIATKVLIEDDLSVEVGRDVGLSNHQILPSMQSVSRPKASAKILTPIKTKDSDYDDASEKSTSAPPGDILGLGSYVSDEEDEDIQSNFKESSTHLQSSSGKPFKGNSIDENGSSVEAKREQSNFPAKLDSDSTDKKSPVSATPDGAKMELSDYKKAGDLAFVDDGRSSKRVYRIAADGLQHEPDISKLNNSLNKKVERNEDDSDARRVAKDDSRIQDIRNRCDKNDRIEHGRSSVNKDPNYSESSMEGIDKKGDEENGRHSRTERPEYHNNSEDKGKEKGRTDGIVKNNESRKRHSSLGGKEGATEIQREKRASGKKEYNDRREDGTRGEKRERSRDKIESKSSQHKRRHLFPVGVRDRDSKDNSLVNRARDSSHESLNDSRRKSHDSHHSKRRKSPSPDRSRKRSPVVDIVVSVEIISCTVFSFGMVSCDEIQLYMCCFDIKETNQICRSPVLARRPMNQNRDFPV</sequence>
<feature type="compositionally biased region" description="Basic and acidic residues" evidence="1">
    <location>
        <begin position="785"/>
        <end position="821"/>
    </location>
</feature>
<organism evidence="2 3">
    <name type="scientific">Striga asiatica</name>
    <name type="common">Asiatic witchweed</name>
    <name type="synonym">Buchnera asiatica</name>
    <dbReference type="NCBI Taxonomy" id="4170"/>
    <lineage>
        <taxon>Eukaryota</taxon>
        <taxon>Viridiplantae</taxon>
        <taxon>Streptophyta</taxon>
        <taxon>Embryophyta</taxon>
        <taxon>Tracheophyta</taxon>
        <taxon>Spermatophyta</taxon>
        <taxon>Magnoliopsida</taxon>
        <taxon>eudicotyledons</taxon>
        <taxon>Gunneridae</taxon>
        <taxon>Pentapetalae</taxon>
        <taxon>asterids</taxon>
        <taxon>lamiids</taxon>
        <taxon>Lamiales</taxon>
        <taxon>Orobanchaceae</taxon>
        <taxon>Buchnereae</taxon>
        <taxon>Striga</taxon>
    </lineage>
</organism>
<dbReference type="EMBL" id="BKCP01008026">
    <property type="protein sequence ID" value="GER47673.1"/>
    <property type="molecule type" value="Genomic_DNA"/>
</dbReference>
<dbReference type="OrthoDB" id="540503at2759"/>
<name>A0A5A7QQQ7_STRAF</name>
<feature type="compositionally biased region" description="Basic and acidic residues" evidence="1">
    <location>
        <begin position="840"/>
        <end position="880"/>
    </location>
</feature>
<feature type="compositionally biased region" description="Polar residues" evidence="1">
    <location>
        <begin position="622"/>
        <end position="637"/>
    </location>
</feature>
<feature type="compositionally biased region" description="Basic and acidic residues" evidence="1">
    <location>
        <begin position="731"/>
        <end position="769"/>
    </location>
</feature>
<keyword evidence="3" id="KW-1185">Reference proteome</keyword>